<evidence type="ECO:0000313" key="2">
    <source>
        <dbReference type="EMBL" id="MBN3106213.1"/>
    </source>
</evidence>
<evidence type="ECO:0000313" key="3">
    <source>
        <dbReference type="EMBL" id="QPK23735.1"/>
    </source>
</evidence>
<dbReference type="Pfam" id="PF13226">
    <property type="entry name" value="DUF4034"/>
    <property type="match status" value="1"/>
</dbReference>
<protein>
    <submittedName>
        <fullName evidence="3">DUF4034 domain-containing protein</fullName>
    </submittedName>
</protein>
<dbReference type="InterPro" id="IPR025115">
    <property type="entry name" value="DUF4034"/>
</dbReference>
<evidence type="ECO:0000313" key="4">
    <source>
        <dbReference type="Proteomes" id="UP000269351"/>
    </source>
</evidence>
<sequence length="693" mass="78987">MTSISDSLTALVKRRAQLRDMFATHQFDALDTLLEQEHQVWLDGPNLPYTYLWHVNSLFDPAVPDADILSHLQSWVAAHPESYHAHHLTGQYWENAAARIRTSNGGQYVEDDRWMGAELARDLGVAAYLRASALHQRPALTFSRLFRLTCYLGEPQWLGVLLQGGEPLTYAQRQAQIEPELWEAGLQHLRNEGAPALVELPVALPAPLPAREEHEWEEPMHYWLRVTLATRPQDLAIRKECVYFLYPRWGGSHEAMAQFIDGPLCEALTEPERNSLRVTQCWDYLGYNVLLPDAQDTENVAYCRKTFDWLLTLELDVDVRAKVLRKYASFLSTYARSEEDGEIHWNKVDMQQAYDLMVEAWQVDLPESHPDEGMLDTLISCVNFAGIEDSFNLMPKFLERCQAWADSAYETAIAALASKFGFYGIAKGQFDSDALLARCRFMKSDTNFGQAAANLFESVSEEAGVFLLHEAASWGEVSSMASLGDLYSGYLSRMHGRDPSPYEDHEKSRYWKEVSAEKGHVVSMYNVAYNLINENDTLTPEQYQRASTLLFSVLRSPNLGRTVWQRSARELSTLWLFSNLPEDQTRCVDVVLPELWDDEDDDNRDYAAGYYAYAFRNGAGVAQNSYLAKVWIDRALEISPDSQYNHDRANEIYQRSGMLGGVRAKMGFNRDKAKMDARGRAITFGDDARQEHQ</sequence>
<keyword evidence="5" id="KW-1185">Reference proteome</keyword>
<dbReference type="EMBL" id="JACGET010000011">
    <property type="protein sequence ID" value="MBN3106213.1"/>
    <property type="molecule type" value="Genomic_DNA"/>
</dbReference>
<dbReference type="RefSeq" id="WP_119871133.1">
    <property type="nucleotide sequence ID" value="NZ_CP059955.1"/>
</dbReference>
<reference evidence="3 4" key="2">
    <citation type="submission" date="2020-11" db="EMBL/GenBank/DDBJ databases">
        <title>Complete genome sequence of Pectobacterium brasiliense strain F126.</title>
        <authorList>
            <person name="Miroshnikov K."/>
            <person name="Vo T.N.H."/>
            <person name="Khodykina M.V."/>
            <person name="Kabanova A.P."/>
            <person name="Shneider M."/>
            <person name="Korzhenkov A."/>
            <person name="Toschakov S.V."/>
            <person name="Miroshnikov K.A."/>
            <person name="Ignatov A.N."/>
            <person name="Mikhailova Y.V."/>
            <person name="Shelenkov A."/>
            <person name="Yanushevich Y.G."/>
            <person name="Evseev P.V."/>
        </authorList>
    </citation>
    <scope>NUCLEOTIDE SEQUENCE [LARGE SCALE GENOMIC DNA]</scope>
    <source>
        <strain evidence="3 4">F126</strain>
    </source>
</reference>
<organism evidence="3 4">
    <name type="scientific">Pectobacterium brasiliense</name>
    <dbReference type="NCBI Taxonomy" id="180957"/>
    <lineage>
        <taxon>Bacteria</taxon>
        <taxon>Pseudomonadati</taxon>
        <taxon>Pseudomonadota</taxon>
        <taxon>Gammaproteobacteria</taxon>
        <taxon>Enterobacterales</taxon>
        <taxon>Pectobacteriaceae</taxon>
        <taxon>Pectobacterium</taxon>
    </lineage>
</organism>
<evidence type="ECO:0000259" key="1">
    <source>
        <dbReference type="Pfam" id="PF13226"/>
    </source>
</evidence>
<accession>A0A3S1AK16</accession>
<dbReference type="EMBL" id="CP065031">
    <property type="protein sequence ID" value="QPK23735.1"/>
    <property type="molecule type" value="Genomic_DNA"/>
</dbReference>
<dbReference type="SUPFAM" id="SSF81901">
    <property type="entry name" value="HCP-like"/>
    <property type="match status" value="1"/>
</dbReference>
<proteinExistence type="predicted"/>
<dbReference type="Proteomes" id="UP000269351">
    <property type="component" value="Chromosome"/>
</dbReference>
<feature type="domain" description="DUF4034" evidence="1">
    <location>
        <begin position="14"/>
        <end position="283"/>
    </location>
</feature>
<evidence type="ECO:0000313" key="5">
    <source>
        <dbReference type="Proteomes" id="UP000762586"/>
    </source>
</evidence>
<dbReference type="InterPro" id="IPR011990">
    <property type="entry name" value="TPR-like_helical_dom_sf"/>
</dbReference>
<gene>
    <name evidence="3" type="ORF">F126LOC_019250</name>
    <name evidence="2" type="ORF">H4F48_08985</name>
</gene>
<name>A0A3S1AK16_9GAMM</name>
<dbReference type="Proteomes" id="UP000762586">
    <property type="component" value="Unassembled WGS sequence"/>
</dbReference>
<dbReference type="AlphaFoldDB" id="A0A3S1AK16"/>
<dbReference type="Gene3D" id="1.25.40.10">
    <property type="entry name" value="Tetratricopeptide repeat domain"/>
    <property type="match status" value="1"/>
</dbReference>
<reference evidence="2 5" key="1">
    <citation type="submission" date="2020-07" db="EMBL/GenBank/DDBJ databases">
        <title>A pangenomic view of the genus Pectobacterium provides insights into genome organization, phylogeny, and virulence.</title>
        <authorList>
            <person name="Jonkheer E."/>
            <person name="Brankovics B."/>
            <person name="Houwers I."/>
            <person name="Van Der Wolf J."/>
            <person name="Bonants P."/>
            <person name="Vreeburg R."/>
            <person name="Bollema R."/>
            <person name="De Haan J."/>
            <person name="Berke L."/>
            <person name="De Ridder D."/>
            <person name="Smit S."/>
            <person name="Van Der Lee T.A.J."/>
        </authorList>
    </citation>
    <scope>NUCLEOTIDE SEQUENCE [LARGE SCALE GENOMIC DNA]</scope>
    <source>
        <strain evidence="2 5">NAK:384</strain>
    </source>
</reference>